<evidence type="ECO:0000313" key="2">
    <source>
        <dbReference type="EMBL" id="KAG5189409.1"/>
    </source>
</evidence>
<gene>
    <name evidence="2" type="ORF">JKP88DRAFT_271590</name>
</gene>
<dbReference type="PANTHER" id="PTHR38478:SF1">
    <property type="entry name" value="ZINC DEPENDENT METALLOPROTEASE DOMAIN LIPOPROTEIN"/>
    <property type="match status" value="1"/>
</dbReference>
<proteinExistence type="predicted"/>
<keyword evidence="3" id="KW-1185">Reference proteome</keyword>
<comment type="caution">
    <text evidence="2">The sequence shown here is derived from an EMBL/GenBank/DDBJ whole genome shotgun (WGS) entry which is preliminary data.</text>
</comment>
<evidence type="ECO:0000313" key="3">
    <source>
        <dbReference type="Proteomes" id="UP000664859"/>
    </source>
</evidence>
<dbReference type="OrthoDB" id="185904at2759"/>
<feature type="domain" description="EcxA zinc-binding" evidence="1">
    <location>
        <begin position="1"/>
        <end position="326"/>
    </location>
</feature>
<dbReference type="AlphaFoldDB" id="A0A835ZFA7"/>
<organism evidence="2 3">
    <name type="scientific">Tribonema minus</name>
    <dbReference type="NCBI Taxonomy" id="303371"/>
    <lineage>
        <taxon>Eukaryota</taxon>
        <taxon>Sar</taxon>
        <taxon>Stramenopiles</taxon>
        <taxon>Ochrophyta</taxon>
        <taxon>PX clade</taxon>
        <taxon>Xanthophyceae</taxon>
        <taxon>Tribonematales</taxon>
        <taxon>Tribonemataceae</taxon>
        <taxon>Tribonema</taxon>
    </lineage>
</organism>
<dbReference type="InterPro" id="IPR024079">
    <property type="entry name" value="MetalloPept_cat_dom_sf"/>
</dbReference>
<dbReference type="PANTHER" id="PTHR38478">
    <property type="entry name" value="PEPTIDASE M1A AND M12B"/>
    <property type="match status" value="1"/>
</dbReference>
<dbReference type="Proteomes" id="UP000664859">
    <property type="component" value="Unassembled WGS sequence"/>
</dbReference>
<protein>
    <recommendedName>
        <fullName evidence="1">EcxA zinc-binding domain-containing protein</fullName>
    </recommendedName>
</protein>
<dbReference type="Pfam" id="PF16313">
    <property type="entry name" value="DUF4953"/>
    <property type="match status" value="1"/>
</dbReference>
<dbReference type="SUPFAM" id="SSF55486">
    <property type="entry name" value="Metalloproteases ('zincins'), catalytic domain"/>
    <property type="match status" value="1"/>
</dbReference>
<dbReference type="EMBL" id="JAFCMP010000050">
    <property type="protein sequence ID" value="KAG5189409.1"/>
    <property type="molecule type" value="Genomic_DNA"/>
</dbReference>
<dbReference type="Gene3D" id="3.40.390.10">
    <property type="entry name" value="Collagenase (Catalytic Domain)"/>
    <property type="match status" value="1"/>
</dbReference>
<name>A0A835ZFA7_9STRA</name>
<dbReference type="GO" id="GO:0008237">
    <property type="term" value="F:metallopeptidase activity"/>
    <property type="evidence" value="ECO:0007669"/>
    <property type="project" value="InterPro"/>
</dbReference>
<sequence>MHEVGHTLGLRHNFRGSTGPTLAQLQSPKYTSKFGLTTSVMDYLPINIVSAKLRAAAGVGPIGPDHNYFTPVLGSYDMWAIEYGYMDVSQADAVAPATMFDQHPDLETFSTDEDRSRNDGIDPFVSVFDLSSDPLAFFADRLDVVAEIRPKLLDRAVQLGEPFTRYSDSEKMLLQLIKVSGLYAAKYIGGMQLSKQRRIATNTQAPATPVSAAQQREALALLVKILTGVEAVGSAANSTSVDFLPEPTALPLMVQTGGVCEGIERYCLATEPYDVLTDLQTVREMILLNVLSLDRLDMVRLNSWGKQGSSAFTIRELFTTLTDAIWGGGLIASTRAASPENWAIMLFWGDLLMAIAVAIPSSGGDIAAAAAGEAYRIAASAPALDPSAPAWGLSKEFQRRLSTWERGAWENVAQQR</sequence>
<accession>A0A835ZFA7</accession>
<reference evidence="2" key="1">
    <citation type="submission" date="2021-02" db="EMBL/GenBank/DDBJ databases">
        <title>First Annotated Genome of the Yellow-green Alga Tribonema minus.</title>
        <authorList>
            <person name="Mahan K.M."/>
        </authorList>
    </citation>
    <scope>NUCLEOTIDE SEQUENCE</scope>
    <source>
        <strain evidence="2">UTEX B ZZ1240</strain>
    </source>
</reference>
<dbReference type="InterPro" id="IPR032534">
    <property type="entry name" value="EcxA_zinc-bd"/>
</dbReference>
<evidence type="ECO:0000259" key="1">
    <source>
        <dbReference type="Pfam" id="PF16313"/>
    </source>
</evidence>